<proteinExistence type="predicted"/>
<comment type="caution">
    <text evidence="2">The sequence shown here is derived from an EMBL/GenBank/DDBJ whole genome shotgun (WGS) entry which is preliminary data.</text>
</comment>
<organism evidence="2 3">
    <name type="scientific">Polyplax serrata</name>
    <name type="common">Common mouse louse</name>
    <dbReference type="NCBI Taxonomy" id="468196"/>
    <lineage>
        <taxon>Eukaryota</taxon>
        <taxon>Metazoa</taxon>
        <taxon>Ecdysozoa</taxon>
        <taxon>Arthropoda</taxon>
        <taxon>Hexapoda</taxon>
        <taxon>Insecta</taxon>
        <taxon>Pterygota</taxon>
        <taxon>Neoptera</taxon>
        <taxon>Paraneoptera</taxon>
        <taxon>Psocodea</taxon>
        <taxon>Troctomorpha</taxon>
        <taxon>Phthiraptera</taxon>
        <taxon>Anoplura</taxon>
        <taxon>Polyplacidae</taxon>
        <taxon>Polyplax</taxon>
    </lineage>
</organism>
<feature type="region of interest" description="Disordered" evidence="1">
    <location>
        <begin position="1"/>
        <end position="43"/>
    </location>
</feature>
<dbReference type="Proteomes" id="UP001359485">
    <property type="component" value="Unassembled WGS sequence"/>
</dbReference>
<gene>
    <name evidence="2" type="ORF">RUM44_004343</name>
</gene>
<accession>A0ABR1B388</accession>
<evidence type="ECO:0000256" key="1">
    <source>
        <dbReference type="SAM" id="MobiDB-lite"/>
    </source>
</evidence>
<feature type="compositionally biased region" description="Basic residues" evidence="1">
    <location>
        <begin position="19"/>
        <end position="34"/>
    </location>
</feature>
<protein>
    <submittedName>
        <fullName evidence="2">Uncharacterized protein</fullName>
    </submittedName>
</protein>
<sequence length="210" mass="24397">MREELRMRRLRPGKSFSTLRKRRRPVAKKKRKKRNMEQSEGKENDKLVLPLSFAKVHETESSKLWGGLTPTHLTDFPPPREPRVSWFSGTKVGWECTWSVSTLKQGKPLVYEFGCQPDENNPRGEILLPRLVNFGKNGSVLNISLFAETVHSFSSSLRVGLPKGNIRVSDWKKRGDEEEEKEEEEEVENFAFTIFQNEFTRINLKSFFPL</sequence>
<dbReference type="EMBL" id="JAWJWF010000004">
    <property type="protein sequence ID" value="KAK6633736.1"/>
    <property type="molecule type" value="Genomic_DNA"/>
</dbReference>
<reference evidence="2 3" key="1">
    <citation type="submission" date="2023-09" db="EMBL/GenBank/DDBJ databases">
        <title>Genomes of two closely related lineages of the louse Polyplax serrata with different host specificities.</title>
        <authorList>
            <person name="Martinu J."/>
            <person name="Tarabai H."/>
            <person name="Stefka J."/>
            <person name="Hypsa V."/>
        </authorList>
    </citation>
    <scope>NUCLEOTIDE SEQUENCE [LARGE SCALE GENOMIC DNA]</scope>
    <source>
        <strain evidence="2">98ZLc_SE</strain>
    </source>
</reference>
<name>A0ABR1B388_POLSC</name>
<evidence type="ECO:0000313" key="3">
    <source>
        <dbReference type="Proteomes" id="UP001359485"/>
    </source>
</evidence>
<evidence type="ECO:0000313" key="2">
    <source>
        <dbReference type="EMBL" id="KAK6633736.1"/>
    </source>
</evidence>
<keyword evidence="3" id="KW-1185">Reference proteome</keyword>